<gene>
    <name evidence="7 10" type="primary">ksgA</name>
    <name evidence="7" type="synonym">rsmA</name>
    <name evidence="10" type="ORF">METHB2_10054</name>
</gene>
<dbReference type="InterPro" id="IPR029063">
    <property type="entry name" value="SAM-dependent_MTases_sf"/>
</dbReference>
<dbReference type="SUPFAM" id="SSF53335">
    <property type="entry name" value="S-adenosyl-L-methionine-dependent methyltransferases"/>
    <property type="match status" value="1"/>
</dbReference>
<protein>
    <recommendedName>
        <fullName evidence="7">Ribosomal RNA small subunit methyltransferase A</fullName>
        <ecNumber evidence="7">2.1.1.182</ecNumber>
    </recommendedName>
    <alternativeName>
        <fullName evidence="7">16S rRNA (adenine(1518)-N(6)/adenine(1519)-N(6))-dimethyltransferase</fullName>
    </alternativeName>
    <alternativeName>
        <fullName evidence="7">16S rRNA dimethyladenosine transferase</fullName>
    </alternativeName>
    <alternativeName>
        <fullName evidence="7">16S rRNA dimethylase</fullName>
    </alternativeName>
    <alternativeName>
        <fullName evidence="7">S-adenosylmethionine-6-N', N'-adenosyl(rRNA) dimethyltransferase</fullName>
    </alternativeName>
</protein>
<evidence type="ECO:0000256" key="7">
    <source>
        <dbReference type="HAMAP-Rule" id="MF_00607"/>
    </source>
</evidence>
<evidence type="ECO:0000256" key="8">
    <source>
        <dbReference type="PROSITE-ProRule" id="PRU01026"/>
    </source>
</evidence>
<dbReference type="Gene3D" id="1.10.8.100">
    <property type="entry name" value="Ribosomal RNA adenine dimethylase-like, domain 2"/>
    <property type="match status" value="1"/>
</dbReference>
<keyword evidence="4 7" id="KW-0808">Transferase</keyword>
<keyword evidence="3 7" id="KW-0489">Methyltransferase</keyword>
<dbReference type="AlphaFoldDB" id="A0A8S0W8C9"/>
<dbReference type="Gene3D" id="3.40.50.150">
    <property type="entry name" value="Vaccinia Virus protein VP39"/>
    <property type="match status" value="1"/>
</dbReference>
<feature type="binding site" evidence="7 8">
    <location>
        <position position="62"/>
    </location>
    <ligand>
        <name>S-adenosyl-L-methionine</name>
        <dbReference type="ChEBI" id="CHEBI:59789"/>
    </ligand>
</feature>
<dbReference type="FunFam" id="1.10.8.100:FF:000001">
    <property type="entry name" value="Ribosomal RNA small subunit methyltransferase A"/>
    <property type="match status" value="1"/>
</dbReference>
<dbReference type="RefSeq" id="WP_174624240.1">
    <property type="nucleotide sequence ID" value="NZ_CADCXN010000001.1"/>
</dbReference>
<feature type="binding site" evidence="7 8">
    <location>
        <position position="41"/>
    </location>
    <ligand>
        <name>S-adenosyl-L-methionine</name>
        <dbReference type="ChEBI" id="CHEBI:59789"/>
    </ligand>
</feature>
<dbReference type="PANTHER" id="PTHR11727">
    <property type="entry name" value="DIMETHYLADENOSINE TRANSFERASE"/>
    <property type="match status" value="1"/>
</dbReference>
<feature type="binding site" evidence="7 8">
    <location>
        <position position="14"/>
    </location>
    <ligand>
        <name>S-adenosyl-L-methionine</name>
        <dbReference type="ChEBI" id="CHEBI:59789"/>
    </ligand>
</feature>
<feature type="binding site" evidence="7 8">
    <location>
        <position position="108"/>
    </location>
    <ligand>
        <name>S-adenosyl-L-methionine</name>
        <dbReference type="ChEBI" id="CHEBI:59789"/>
    </ligand>
</feature>
<comment type="catalytic activity">
    <reaction evidence="7">
        <text>adenosine(1518)/adenosine(1519) in 16S rRNA + 4 S-adenosyl-L-methionine = N(6)-dimethyladenosine(1518)/N(6)-dimethyladenosine(1519) in 16S rRNA + 4 S-adenosyl-L-homocysteine + 4 H(+)</text>
        <dbReference type="Rhea" id="RHEA:19609"/>
        <dbReference type="Rhea" id="RHEA-COMP:10232"/>
        <dbReference type="Rhea" id="RHEA-COMP:10233"/>
        <dbReference type="ChEBI" id="CHEBI:15378"/>
        <dbReference type="ChEBI" id="CHEBI:57856"/>
        <dbReference type="ChEBI" id="CHEBI:59789"/>
        <dbReference type="ChEBI" id="CHEBI:74411"/>
        <dbReference type="ChEBI" id="CHEBI:74493"/>
        <dbReference type="EC" id="2.1.1.182"/>
    </reaction>
</comment>
<name>A0A8S0W8C9_9GAMM</name>
<evidence type="ECO:0000256" key="1">
    <source>
        <dbReference type="ARBA" id="ARBA00022490"/>
    </source>
</evidence>
<dbReference type="EC" id="2.1.1.182" evidence="7"/>
<dbReference type="HAMAP" id="MF_00607">
    <property type="entry name" value="16SrRNA_methyltr_A"/>
    <property type="match status" value="1"/>
</dbReference>
<dbReference type="PROSITE" id="PS51689">
    <property type="entry name" value="SAM_RNA_A_N6_MT"/>
    <property type="match status" value="1"/>
</dbReference>
<dbReference type="Pfam" id="PF00398">
    <property type="entry name" value="RrnaAD"/>
    <property type="match status" value="1"/>
</dbReference>
<evidence type="ECO:0000256" key="2">
    <source>
        <dbReference type="ARBA" id="ARBA00022552"/>
    </source>
</evidence>
<dbReference type="NCBIfam" id="TIGR00755">
    <property type="entry name" value="ksgA"/>
    <property type="match status" value="1"/>
</dbReference>
<dbReference type="SMART" id="SM00650">
    <property type="entry name" value="rADc"/>
    <property type="match status" value="1"/>
</dbReference>
<dbReference type="Proteomes" id="UP000494216">
    <property type="component" value="Unassembled WGS sequence"/>
</dbReference>
<keyword evidence="11" id="KW-1185">Reference proteome</keyword>
<feature type="binding site" evidence="7 8">
    <location>
        <position position="16"/>
    </location>
    <ligand>
        <name>S-adenosyl-L-methionine</name>
        <dbReference type="ChEBI" id="CHEBI:59789"/>
    </ligand>
</feature>
<comment type="subcellular location">
    <subcellularLocation>
        <location evidence="7">Cytoplasm</location>
    </subcellularLocation>
</comment>
<keyword evidence="6 7" id="KW-0694">RNA-binding</keyword>
<dbReference type="InterPro" id="IPR020598">
    <property type="entry name" value="rRNA_Ade_methylase_Trfase_N"/>
</dbReference>
<keyword evidence="5 7" id="KW-0949">S-adenosyl-L-methionine</keyword>
<dbReference type="InterPro" id="IPR011530">
    <property type="entry name" value="rRNA_adenine_dimethylase"/>
</dbReference>
<dbReference type="GO" id="GO:0003723">
    <property type="term" value="F:RNA binding"/>
    <property type="evidence" value="ECO:0007669"/>
    <property type="project" value="UniProtKB-UniRule"/>
</dbReference>
<accession>A0A8S0W8C9</accession>
<evidence type="ECO:0000313" key="10">
    <source>
        <dbReference type="EMBL" id="CAA9889116.1"/>
    </source>
</evidence>
<feature type="binding site" evidence="7 8">
    <location>
        <position position="87"/>
    </location>
    <ligand>
        <name>S-adenosyl-L-methionine</name>
        <dbReference type="ChEBI" id="CHEBI:59789"/>
    </ligand>
</feature>
<comment type="similarity">
    <text evidence="7">Belongs to the class I-like SAM-binding methyltransferase superfamily. rRNA adenine N(6)-methyltransferase family. RsmA subfamily.</text>
</comment>
<evidence type="ECO:0000259" key="9">
    <source>
        <dbReference type="SMART" id="SM00650"/>
    </source>
</evidence>
<keyword evidence="1 7" id="KW-0963">Cytoplasm</keyword>
<organism evidence="10 11">
    <name type="scientific">Candidatus Methylobacter favarea</name>
    <dbReference type="NCBI Taxonomy" id="2707345"/>
    <lineage>
        <taxon>Bacteria</taxon>
        <taxon>Pseudomonadati</taxon>
        <taxon>Pseudomonadota</taxon>
        <taxon>Gammaproteobacteria</taxon>
        <taxon>Methylococcales</taxon>
        <taxon>Methylococcaceae</taxon>
        <taxon>Methylobacter</taxon>
    </lineage>
</organism>
<evidence type="ECO:0000256" key="5">
    <source>
        <dbReference type="ARBA" id="ARBA00022691"/>
    </source>
</evidence>
<feature type="domain" description="Ribosomal RNA adenine methylase transferase N-terminal" evidence="9">
    <location>
        <begin position="21"/>
        <end position="193"/>
    </location>
</feature>
<proteinExistence type="inferred from homology"/>
<reference evidence="10 11" key="1">
    <citation type="submission" date="2020-02" db="EMBL/GenBank/DDBJ databases">
        <authorList>
            <person name="Hogendoorn C."/>
        </authorList>
    </citation>
    <scope>NUCLEOTIDE SEQUENCE [LARGE SCALE GENOMIC DNA]</scope>
    <source>
        <strain evidence="10">METHB21</strain>
    </source>
</reference>
<dbReference type="PANTHER" id="PTHR11727:SF7">
    <property type="entry name" value="DIMETHYLADENOSINE TRANSFERASE-RELATED"/>
    <property type="match status" value="1"/>
</dbReference>
<dbReference type="GO" id="GO:0005829">
    <property type="term" value="C:cytosol"/>
    <property type="evidence" value="ECO:0007669"/>
    <property type="project" value="TreeGrafter"/>
</dbReference>
<comment type="function">
    <text evidence="7">Specifically dimethylates two adjacent adenosines (A1518 and A1519) in the loop of a conserved hairpin near the 3'-end of 16S rRNA in the 30S particle. May play a critical role in biogenesis of 30S subunits.</text>
</comment>
<evidence type="ECO:0000313" key="11">
    <source>
        <dbReference type="Proteomes" id="UP000494216"/>
    </source>
</evidence>
<sequence>MAHTHNPRKRFGQNFLKAQNVIDDIIASLQIKPGEHWVEIGPGLGALTALLLNEGIRLDIIELDRDLVVLLKKQFKHQNQLQIHSADALKFDFSALADDNEKLRITGNLPYNISTPLMFHLIDNALCIHDMHFMLQKEVVDRICAAPGSKKYGRLSVMMQFYCAPEFLFDVPPQSFEPAPEVMSAIVRLVPHARPPVQVNDITKLNRVVTEAFSQRRKTLRNSLKKLISEESIAALAINPALRAENISLNDFAKLSNLL</sequence>
<dbReference type="InterPro" id="IPR023165">
    <property type="entry name" value="rRNA_Ade_diMease-like_C"/>
</dbReference>
<keyword evidence="2 7" id="KW-0698">rRNA processing</keyword>
<evidence type="ECO:0000256" key="4">
    <source>
        <dbReference type="ARBA" id="ARBA00022679"/>
    </source>
</evidence>
<dbReference type="GO" id="GO:0052908">
    <property type="term" value="F:16S rRNA (adenine(1518)-N(6)/adenine(1519)-N(6))-dimethyltransferase activity"/>
    <property type="evidence" value="ECO:0007669"/>
    <property type="project" value="UniProtKB-EC"/>
</dbReference>
<dbReference type="EMBL" id="CADCXN010000001">
    <property type="protein sequence ID" value="CAA9889116.1"/>
    <property type="molecule type" value="Genomic_DNA"/>
</dbReference>
<dbReference type="InterPro" id="IPR001737">
    <property type="entry name" value="KsgA/Erm"/>
</dbReference>
<evidence type="ECO:0000256" key="3">
    <source>
        <dbReference type="ARBA" id="ARBA00022603"/>
    </source>
</evidence>
<evidence type="ECO:0000256" key="6">
    <source>
        <dbReference type="ARBA" id="ARBA00022884"/>
    </source>
</evidence>
<comment type="caution">
    <text evidence="10">The sequence shown here is derived from an EMBL/GenBank/DDBJ whole genome shotgun (WGS) entry which is preliminary data.</text>
</comment>